<keyword evidence="1" id="KW-0812">Transmembrane</keyword>
<evidence type="ECO:0000313" key="2">
    <source>
        <dbReference type="EMBL" id="KAG7389474.1"/>
    </source>
</evidence>
<feature type="transmembrane region" description="Helical" evidence="1">
    <location>
        <begin position="223"/>
        <end position="246"/>
    </location>
</feature>
<accession>A0A8T1WB30</accession>
<reference evidence="2" key="1">
    <citation type="submission" date="2021-02" db="EMBL/GenBank/DDBJ databases">
        <authorList>
            <person name="Palmer J.M."/>
        </authorList>
    </citation>
    <scope>NUCLEOTIDE SEQUENCE</scope>
    <source>
        <strain evidence="2">SCRP734</strain>
    </source>
</reference>
<feature type="transmembrane region" description="Helical" evidence="1">
    <location>
        <begin position="110"/>
        <end position="131"/>
    </location>
</feature>
<comment type="caution">
    <text evidence="2">The sequence shown here is derived from an EMBL/GenBank/DDBJ whole genome shotgun (WGS) entry which is preliminary data.</text>
</comment>
<keyword evidence="1" id="KW-0472">Membrane</keyword>
<evidence type="ECO:0000256" key="1">
    <source>
        <dbReference type="SAM" id="Phobius"/>
    </source>
</evidence>
<dbReference type="AlphaFoldDB" id="A0A8T1WB30"/>
<keyword evidence="1" id="KW-1133">Transmembrane helix</keyword>
<gene>
    <name evidence="2" type="ORF">PHYPSEUDO_010359</name>
</gene>
<name>A0A8T1WB30_9STRA</name>
<sequence length="251" mass="26972">MPFQGHMNPWERSCHGGSFKVHPCKTGEMTQLVTEGGVSVRGDNADVSTSVHGPCTNTLEVIGLVSRGKAFCCSSSSDAVPPLGQSSLLTILDRRAHFSSWPPDQIQAPMRFGCLLLVVAFALAACCHSLVSAESAAPNQKNPETSYMYNVELSTADNVKHYLKGIKKTTAGEWADEERAFPGVAQLKGFFEKIAKGADGQIAVEKVKTLVLDKKTRHPSVSVLLSLLKMLAFVGVVSVTSGYIIYRVSNG</sequence>
<keyword evidence="3" id="KW-1185">Reference proteome</keyword>
<evidence type="ECO:0000313" key="3">
    <source>
        <dbReference type="Proteomes" id="UP000694044"/>
    </source>
</evidence>
<protein>
    <submittedName>
        <fullName evidence="2">Uncharacterized protein</fullName>
    </submittedName>
</protein>
<organism evidence="2 3">
    <name type="scientific">Phytophthora pseudosyringae</name>
    <dbReference type="NCBI Taxonomy" id="221518"/>
    <lineage>
        <taxon>Eukaryota</taxon>
        <taxon>Sar</taxon>
        <taxon>Stramenopiles</taxon>
        <taxon>Oomycota</taxon>
        <taxon>Peronosporomycetes</taxon>
        <taxon>Peronosporales</taxon>
        <taxon>Peronosporaceae</taxon>
        <taxon>Phytophthora</taxon>
    </lineage>
</organism>
<proteinExistence type="predicted"/>
<dbReference type="Proteomes" id="UP000694044">
    <property type="component" value="Unassembled WGS sequence"/>
</dbReference>
<dbReference type="OrthoDB" id="168408at2759"/>
<dbReference type="EMBL" id="JAGDFM010000044">
    <property type="protein sequence ID" value="KAG7389474.1"/>
    <property type="molecule type" value="Genomic_DNA"/>
</dbReference>